<dbReference type="AlphaFoldDB" id="R7RYT8"/>
<dbReference type="HOGENOM" id="CLU_000384_22_9_1"/>
<organism evidence="1 2">
    <name type="scientific">Punctularia strigosozonata (strain HHB-11173)</name>
    <name type="common">White-rot fungus</name>
    <dbReference type="NCBI Taxonomy" id="741275"/>
    <lineage>
        <taxon>Eukaryota</taxon>
        <taxon>Fungi</taxon>
        <taxon>Dikarya</taxon>
        <taxon>Basidiomycota</taxon>
        <taxon>Agaricomycotina</taxon>
        <taxon>Agaricomycetes</taxon>
        <taxon>Corticiales</taxon>
        <taxon>Punctulariaceae</taxon>
        <taxon>Punctularia</taxon>
    </lineage>
</organism>
<feature type="non-terminal residue" evidence="1">
    <location>
        <position position="58"/>
    </location>
</feature>
<sequence>EKSHNRKSKPRYLGPFEVIGQSKGGSYVLRELDGTFIRQGVAPFRLLPYHARSEDYLP</sequence>
<dbReference type="Proteomes" id="UP000054196">
    <property type="component" value="Unassembled WGS sequence"/>
</dbReference>
<dbReference type="RefSeq" id="XP_007389503.1">
    <property type="nucleotide sequence ID" value="XM_007389441.1"/>
</dbReference>
<evidence type="ECO:0000313" key="2">
    <source>
        <dbReference type="Proteomes" id="UP000054196"/>
    </source>
</evidence>
<dbReference type="EMBL" id="JH687684">
    <property type="protein sequence ID" value="EIN03270.1"/>
    <property type="molecule type" value="Genomic_DNA"/>
</dbReference>
<name>R7RYT8_PUNST</name>
<evidence type="ECO:0000313" key="1">
    <source>
        <dbReference type="EMBL" id="EIN03270.1"/>
    </source>
</evidence>
<proteinExistence type="predicted"/>
<dbReference type="OMA" id="PYHARSE"/>
<reference evidence="2" key="1">
    <citation type="journal article" date="2012" name="Science">
        <title>The Paleozoic origin of enzymatic lignin decomposition reconstructed from 31 fungal genomes.</title>
        <authorList>
            <person name="Floudas D."/>
            <person name="Binder M."/>
            <person name="Riley R."/>
            <person name="Barry K."/>
            <person name="Blanchette R.A."/>
            <person name="Henrissat B."/>
            <person name="Martinez A.T."/>
            <person name="Otillar R."/>
            <person name="Spatafora J.W."/>
            <person name="Yadav J.S."/>
            <person name="Aerts A."/>
            <person name="Benoit I."/>
            <person name="Boyd A."/>
            <person name="Carlson A."/>
            <person name="Copeland A."/>
            <person name="Coutinho P.M."/>
            <person name="de Vries R.P."/>
            <person name="Ferreira P."/>
            <person name="Findley K."/>
            <person name="Foster B."/>
            <person name="Gaskell J."/>
            <person name="Glotzer D."/>
            <person name="Gorecki P."/>
            <person name="Heitman J."/>
            <person name="Hesse C."/>
            <person name="Hori C."/>
            <person name="Igarashi K."/>
            <person name="Jurgens J.A."/>
            <person name="Kallen N."/>
            <person name="Kersten P."/>
            <person name="Kohler A."/>
            <person name="Kuees U."/>
            <person name="Kumar T.K.A."/>
            <person name="Kuo A."/>
            <person name="LaButti K."/>
            <person name="Larrondo L.F."/>
            <person name="Lindquist E."/>
            <person name="Ling A."/>
            <person name="Lombard V."/>
            <person name="Lucas S."/>
            <person name="Lundell T."/>
            <person name="Martin R."/>
            <person name="McLaughlin D.J."/>
            <person name="Morgenstern I."/>
            <person name="Morin E."/>
            <person name="Murat C."/>
            <person name="Nagy L.G."/>
            <person name="Nolan M."/>
            <person name="Ohm R.A."/>
            <person name="Patyshakuliyeva A."/>
            <person name="Rokas A."/>
            <person name="Ruiz-Duenas F.J."/>
            <person name="Sabat G."/>
            <person name="Salamov A."/>
            <person name="Samejima M."/>
            <person name="Schmutz J."/>
            <person name="Slot J.C."/>
            <person name="St John F."/>
            <person name="Stenlid J."/>
            <person name="Sun H."/>
            <person name="Sun S."/>
            <person name="Syed K."/>
            <person name="Tsang A."/>
            <person name="Wiebenga A."/>
            <person name="Young D."/>
            <person name="Pisabarro A."/>
            <person name="Eastwood D.C."/>
            <person name="Martin F."/>
            <person name="Cullen D."/>
            <person name="Grigoriev I.V."/>
            <person name="Hibbett D.S."/>
        </authorList>
    </citation>
    <scope>NUCLEOTIDE SEQUENCE [LARGE SCALE GENOMIC DNA]</scope>
    <source>
        <strain evidence="2">HHB-11173 SS5</strain>
    </source>
</reference>
<dbReference type="OrthoDB" id="8023605at2759"/>
<keyword evidence="2" id="KW-1185">Reference proteome</keyword>
<gene>
    <name evidence="1" type="ORF">PUNSTDRAFT_24201</name>
</gene>
<accession>R7RYT8</accession>
<dbReference type="KEGG" id="psq:PUNSTDRAFT_24201"/>
<dbReference type="GeneID" id="18881990"/>
<feature type="non-terminal residue" evidence="1">
    <location>
        <position position="1"/>
    </location>
</feature>
<protein>
    <submittedName>
        <fullName evidence="1">Uncharacterized protein</fullName>
    </submittedName>
</protein>